<dbReference type="AlphaFoldDB" id="A0A5M8NUM7"/>
<proteinExistence type="predicted"/>
<name>A0A5M8NUM7_9BACT</name>
<dbReference type="PANTHER" id="PTHR30024">
    <property type="entry name" value="ALIPHATIC SULFONATES-BINDING PROTEIN-RELATED"/>
    <property type="match status" value="1"/>
</dbReference>
<evidence type="ECO:0000313" key="3">
    <source>
        <dbReference type="Proteomes" id="UP000324575"/>
    </source>
</evidence>
<protein>
    <recommendedName>
        <fullName evidence="1">SsuA/THI5-like domain-containing protein</fullName>
    </recommendedName>
</protein>
<dbReference type="PROSITE" id="PS51257">
    <property type="entry name" value="PROKAR_LIPOPROTEIN"/>
    <property type="match status" value="1"/>
</dbReference>
<evidence type="ECO:0000259" key="1">
    <source>
        <dbReference type="Pfam" id="PF09084"/>
    </source>
</evidence>
<feature type="domain" description="SsuA/THI5-like" evidence="1">
    <location>
        <begin position="58"/>
        <end position="266"/>
    </location>
</feature>
<accession>A0A5M8NUM7</accession>
<dbReference type="InterPro" id="IPR015168">
    <property type="entry name" value="SsuA/THI5"/>
</dbReference>
<evidence type="ECO:0000313" key="2">
    <source>
        <dbReference type="EMBL" id="KAA6300562.1"/>
    </source>
</evidence>
<gene>
    <name evidence="2" type="ORF">EZS26_003286</name>
</gene>
<dbReference type="Proteomes" id="UP000324575">
    <property type="component" value="Unassembled WGS sequence"/>
</dbReference>
<dbReference type="Pfam" id="PF09084">
    <property type="entry name" value="NMT1"/>
    <property type="match status" value="1"/>
</dbReference>
<dbReference type="Gene3D" id="3.40.190.10">
    <property type="entry name" value="Periplasmic binding protein-like II"/>
    <property type="match status" value="2"/>
</dbReference>
<dbReference type="EMBL" id="SNRX01000067">
    <property type="protein sequence ID" value="KAA6300562.1"/>
    <property type="molecule type" value="Genomic_DNA"/>
</dbReference>
<comment type="caution">
    <text evidence="2">The sequence shown here is derived from an EMBL/GenBank/DDBJ whole genome shotgun (WGS) entry which is preliminary data.</text>
</comment>
<dbReference type="SUPFAM" id="SSF53850">
    <property type="entry name" value="Periplasmic binding protein-like II"/>
    <property type="match status" value="1"/>
</dbReference>
<organism evidence="2 3">
    <name type="scientific">Candidatus Ordinivivax streblomastigis</name>
    <dbReference type="NCBI Taxonomy" id="2540710"/>
    <lineage>
        <taxon>Bacteria</taxon>
        <taxon>Pseudomonadati</taxon>
        <taxon>Bacteroidota</taxon>
        <taxon>Bacteroidia</taxon>
        <taxon>Bacteroidales</taxon>
        <taxon>Candidatus Ordinivivax</taxon>
    </lineage>
</organism>
<reference evidence="2 3" key="1">
    <citation type="submission" date="2019-03" db="EMBL/GenBank/DDBJ databases">
        <title>Single cell metagenomics reveals metabolic interactions within the superorganism composed of flagellate Streblomastix strix and complex community of Bacteroidetes bacteria on its surface.</title>
        <authorList>
            <person name="Treitli S.C."/>
            <person name="Kolisko M."/>
            <person name="Husnik F."/>
            <person name="Keeling P."/>
            <person name="Hampl V."/>
        </authorList>
    </citation>
    <scope>NUCLEOTIDE SEQUENCE [LARGE SCALE GENOMIC DNA]</scope>
    <source>
        <strain evidence="2">St1</strain>
    </source>
</reference>
<sequence>MNKEETKHWIYPAIAGVIVSACWVLSGCGNAAKTKGASETFPLGKIDIQALPGGACTAPAYIAKEKGFFESEGLDVTLVSGDFETNKLGLASGKYPVANGDFQFFPSANQGLDIKLIAGLHQGCIQVLVPPGSLIKKAEDLAGKRIGVDEIGGSPMAVTSILLANHGIDPTTGVTWLPFPRDQLPTVADKGNEVDAVALWDPFGPLAVKRGYTVICDIGIDPLFAGRYCCFLFASGKQLRENPERIKAVLRAYHKASEWIAQNPEETARIVTEKGYVPSEDPAFIAELLIGYRYHAKHDASVKHQTKEDARYFAHELKKAGFLPKDLNEELFVENLYFEVLGDEEDKTNIHGQLEKTWDDTLHSQTKEIVVKNSHEIMEVKKH</sequence>